<accession>A0A8S4AIS2</accession>
<evidence type="ECO:0000313" key="1">
    <source>
        <dbReference type="EMBL" id="CAG5871059.1"/>
    </source>
</evidence>
<reference evidence="1" key="1">
    <citation type="submission" date="2021-05" db="EMBL/GenBank/DDBJ databases">
        <authorList>
            <person name="Tigano A."/>
        </authorList>
    </citation>
    <scope>NUCLEOTIDE SEQUENCE</scope>
</reference>
<comment type="caution">
    <text evidence="1">The sequence shown here is derived from an EMBL/GenBank/DDBJ whole genome shotgun (WGS) entry which is preliminary data.</text>
</comment>
<keyword evidence="2" id="KW-1185">Reference proteome</keyword>
<dbReference type="OrthoDB" id="10037236at2759"/>
<protein>
    <submittedName>
        <fullName evidence="1">(Atlantic silverside) hypothetical protein</fullName>
    </submittedName>
</protein>
<name>A0A8S4AIS2_9TELE</name>
<gene>
    <name evidence="1" type="ORF">MMEN_LOCUS4869</name>
</gene>
<dbReference type="Proteomes" id="UP000677803">
    <property type="component" value="Unassembled WGS sequence"/>
</dbReference>
<proteinExistence type="predicted"/>
<dbReference type="AlphaFoldDB" id="A0A8S4AIS2"/>
<organism evidence="1 2">
    <name type="scientific">Menidia menidia</name>
    <name type="common">Atlantic silverside</name>
    <dbReference type="NCBI Taxonomy" id="238744"/>
    <lineage>
        <taxon>Eukaryota</taxon>
        <taxon>Metazoa</taxon>
        <taxon>Chordata</taxon>
        <taxon>Craniata</taxon>
        <taxon>Vertebrata</taxon>
        <taxon>Euteleostomi</taxon>
        <taxon>Actinopterygii</taxon>
        <taxon>Neopterygii</taxon>
        <taxon>Teleostei</taxon>
        <taxon>Neoteleostei</taxon>
        <taxon>Acanthomorphata</taxon>
        <taxon>Ovalentaria</taxon>
        <taxon>Atherinomorphae</taxon>
        <taxon>Atheriniformes</taxon>
        <taxon>Atherinopsidae</taxon>
        <taxon>Menidiinae</taxon>
        <taxon>Menidia</taxon>
    </lineage>
</organism>
<sequence>MFSAIGDTGQNGATKYSVHRILREAKQRYEEKLESHQRQRGIRGLAGIELTLCCTHRTPIIKFDERAVVIGLTSNNNAEEYLREMTHLEDWFRDNLQNISKTKELTVEYKKKQMAYHPLRISHTQMERVEGIKCLGANITMDLMWSCQIKTLVKTARQCLLSLRSLRDFKLPLTVLRNFYTCTIERVLPGSIAIWMCSSTQLDFLGLRRHHQNQPPKPA</sequence>
<evidence type="ECO:0000313" key="2">
    <source>
        <dbReference type="Proteomes" id="UP000677803"/>
    </source>
</evidence>
<dbReference type="EMBL" id="CAJRST010004446">
    <property type="protein sequence ID" value="CAG5871059.1"/>
    <property type="molecule type" value="Genomic_DNA"/>
</dbReference>